<evidence type="ECO:0000259" key="3">
    <source>
        <dbReference type="Pfam" id="PF00171"/>
    </source>
</evidence>
<feature type="domain" description="Aldehyde dehydrogenase" evidence="3">
    <location>
        <begin position="31"/>
        <end position="486"/>
    </location>
</feature>
<accession>A0A914YX15</accession>
<dbReference type="AlphaFoldDB" id="A0A914YX15"/>
<comment type="similarity">
    <text evidence="1">Belongs to the aldehyde dehydrogenase family.</text>
</comment>
<dbReference type="InterPro" id="IPR015590">
    <property type="entry name" value="Aldehyde_DH_dom"/>
</dbReference>
<sequence>MGMQKFVIPKNLTKALHFIGGTRINLGSYNPTFDVFEPRNGQVLATVEEGKRSDIEEAAQAALGAQEKWALVSPAERGMILRRVSDIIRHNVDDISVWEVRDNGKPISEAKADILSCADTFDYFSGVDLNGEHIPLADVDERFAYTRREPLGVVGCIGAWNFPMQTASWKIAPAIACGNAVVYKPSPLAPVSAVILAHILHHVGVPDGLLNVVQGGAHTGAAICQSRAISKVSFTGSVVTGKIIAQNAASDFVKPVTLELGGKSSCIIFEDSNIELAVTGAMMANFFSQGQVCSNASKVLVHKSILEPFTKALVERTSEMIIGDPLNESTRIGATISAEHLEKVKGYIDGAVEEGAHLIHGGNRAVVNGLPNGYFLEPCILSNITPQMKVYKDEIFGSVLLIIPFDTDEEALRIANDTTFGLAAGIFTNNLSKAHGFARKIRAGNVYINTFNDVSPYVPFGGYNQSGYGRENGKAAVEHYTQYKSIFVNASNKLENPF</sequence>
<dbReference type="InterPro" id="IPR016162">
    <property type="entry name" value="Ald_DH_N"/>
</dbReference>
<dbReference type="InterPro" id="IPR016163">
    <property type="entry name" value="Ald_DH_C"/>
</dbReference>
<dbReference type="GO" id="GO:0016620">
    <property type="term" value="F:oxidoreductase activity, acting on the aldehyde or oxo group of donors, NAD or NADP as acceptor"/>
    <property type="evidence" value="ECO:0007669"/>
    <property type="project" value="InterPro"/>
</dbReference>
<evidence type="ECO:0000256" key="2">
    <source>
        <dbReference type="ARBA" id="ARBA00023002"/>
    </source>
</evidence>
<keyword evidence="2" id="KW-0560">Oxidoreductase</keyword>
<keyword evidence="4" id="KW-1185">Reference proteome</keyword>
<dbReference type="Proteomes" id="UP000887577">
    <property type="component" value="Unplaced"/>
</dbReference>
<dbReference type="SUPFAM" id="SSF53720">
    <property type="entry name" value="ALDH-like"/>
    <property type="match status" value="1"/>
</dbReference>
<proteinExistence type="inferred from homology"/>
<dbReference type="Pfam" id="PF00171">
    <property type="entry name" value="Aldedh"/>
    <property type="match status" value="1"/>
</dbReference>
<dbReference type="PROSITE" id="PS00070">
    <property type="entry name" value="ALDEHYDE_DEHYDR_CYS"/>
    <property type="match status" value="1"/>
</dbReference>
<dbReference type="InterPro" id="IPR016160">
    <property type="entry name" value="Ald_DH_CS_CYS"/>
</dbReference>
<reference evidence="5" key="1">
    <citation type="submission" date="2022-11" db="UniProtKB">
        <authorList>
            <consortium name="WormBaseParasite"/>
        </authorList>
    </citation>
    <scope>IDENTIFICATION</scope>
</reference>
<organism evidence="4 5">
    <name type="scientific">Panagrolaimus superbus</name>
    <dbReference type="NCBI Taxonomy" id="310955"/>
    <lineage>
        <taxon>Eukaryota</taxon>
        <taxon>Metazoa</taxon>
        <taxon>Ecdysozoa</taxon>
        <taxon>Nematoda</taxon>
        <taxon>Chromadorea</taxon>
        <taxon>Rhabditida</taxon>
        <taxon>Tylenchina</taxon>
        <taxon>Panagrolaimomorpha</taxon>
        <taxon>Panagrolaimoidea</taxon>
        <taxon>Panagrolaimidae</taxon>
        <taxon>Panagrolaimus</taxon>
    </lineage>
</organism>
<dbReference type="InterPro" id="IPR016161">
    <property type="entry name" value="Ald_DH/histidinol_DH"/>
</dbReference>
<dbReference type="FunFam" id="3.40.605.10:FF:000007">
    <property type="entry name" value="NAD/NADP-dependent betaine aldehyde dehydrogenase"/>
    <property type="match status" value="1"/>
</dbReference>
<evidence type="ECO:0000313" key="4">
    <source>
        <dbReference type="Proteomes" id="UP000887577"/>
    </source>
</evidence>
<name>A0A914YX15_9BILA</name>
<dbReference type="WBParaSite" id="PSU_v2.g4504.t1">
    <property type="protein sequence ID" value="PSU_v2.g4504.t1"/>
    <property type="gene ID" value="PSU_v2.g4504"/>
</dbReference>
<evidence type="ECO:0000313" key="5">
    <source>
        <dbReference type="WBParaSite" id="PSU_v2.g4504.t1"/>
    </source>
</evidence>
<dbReference type="PANTHER" id="PTHR11699">
    <property type="entry name" value="ALDEHYDE DEHYDROGENASE-RELATED"/>
    <property type="match status" value="1"/>
</dbReference>
<dbReference type="FunFam" id="3.40.309.10:FF:000012">
    <property type="entry name" value="Betaine aldehyde dehydrogenase"/>
    <property type="match status" value="1"/>
</dbReference>
<protein>
    <submittedName>
        <fullName evidence="5">Aldehyde dehydrogenase domain-containing protein</fullName>
    </submittedName>
</protein>
<dbReference type="Gene3D" id="3.40.605.10">
    <property type="entry name" value="Aldehyde Dehydrogenase, Chain A, domain 1"/>
    <property type="match status" value="1"/>
</dbReference>
<evidence type="ECO:0000256" key="1">
    <source>
        <dbReference type="ARBA" id="ARBA00009986"/>
    </source>
</evidence>
<dbReference type="Gene3D" id="3.40.309.10">
    <property type="entry name" value="Aldehyde Dehydrogenase, Chain A, domain 2"/>
    <property type="match status" value="1"/>
</dbReference>